<organism evidence="1">
    <name type="scientific">Anguilla anguilla</name>
    <name type="common">European freshwater eel</name>
    <name type="synonym">Muraena anguilla</name>
    <dbReference type="NCBI Taxonomy" id="7936"/>
    <lineage>
        <taxon>Eukaryota</taxon>
        <taxon>Metazoa</taxon>
        <taxon>Chordata</taxon>
        <taxon>Craniata</taxon>
        <taxon>Vertebrata</taxon>
        <taxon>Euteleostomi</taxon>
        <taxon>Actinopterygii</taxon>
        <taxon>Neopterygii</taxon>
        <taxon>Teleostei</taxon>
        <taxon>Anguilliformes</taxon>
        <taxon>Anguillidae</taxon>
        <taxon>Anguilla</taxon>
    </lineage>
</organism>
<reference evidence="1" key="2">
    <citation type="journal article" date="2015" name="Fish Shellfish Immunol.">
        <title>Early steps in the European eel (Anguilla anguilla)-Vibrio vulnificus interaction in the gills: Role of the RtxA13 toxin.</title>
        <authorList>
            <person name="Callol A."/>
            <person name="Pajuelo D."/>
            <person name="Ebbesson L."/>
            <person name="Teles M."/>
            <person name="MacKenzie S."/>
            <person name="Amaro C."/>
        </authorList>
    </citation>
    <scope>NUCLEOTIDE SEQUENCE</scope>
</reference>
<proteinExistence type="predicted"/>
<sequence length="18" mass="2232">MRSCWDFCLLCFTIHLNE</sequence>
<evidence type="ECO:0000313" key="1">
    <source>
        <dbReference type="EMBL" id="JAH43911.1"/>
    </source>
</evidence>
<dbReference type="AlphaFoldDB" id="A0A0E9SRH9"/>
<name>A0A0E9SRH9_ANGAN</name>
<reference evidence="1" key="1">
    <citation type="submission" date="2014-11" db="EMBL/GenBank/DDBJ databases">
        <authorList>
            <person name="Amaro Gonzalez C."/>
        </authorList>
    </citation>
    <scope>NUCLEOTIDE SEQUENCE</scope>
</reference>
<protein>
    <submittedName>
        <fullName evidence="1">Uncharacterized protein</fullName>
    </submittedName>
</protein>
<dbReference type="EMBL" id="GBXM01064666">
    <property type="protein sequence ID" value="JAH43911.1"/>
    <property type="molecule type" value="Transcribed_RNA"/>
</dbReference>
<accession>A0A0E9SRH9</accession>